<keyword evidence="11" id="KW-0966">Cell projection</keyword>
<dbReference type="InterPro" id="IPR005503">
    <property type="entry name" value="FliL"/>
</dbReference>
<keyword evidence="5 10" id="KW-0145">Chemotaxis</keyword>
<evidence type="ECO:0000256" key="4">
    <source>
        <dbReference type="ARBA" id="ARBA00022475"/>
    </source>
</evidence>
<sequence length="174" mass="18432">MKKLLLPLLLALVGTGGGVGAAMFLLPAAEHEEALGPCGDVEGAGAPEAAEEEAGEEEVVADGPSTNEYAKLNNQFVVPVVREGQADAMMLLSLSIEIPPGQQSVIFAHEPRLRDVFLQVLFDHSNVGGFEGNFTAAANMRNMRDALRAAGREVLGDVVKDVLVTDIVRQRLQG</sequence>
<keyword evidence="8" id="KW-1133">Transmembrane helix</keyword>
<keyword evidence="7 10" id="KW-0283">Flagellar rotation</keyword>
<evidence type="ECO:0000313" key="12">
    <source>
        <dbReference type="Proteomes" id="UP000474757"/>
    </source>
</evidence>
<gene>
    <name evidence="11" type="ORF">GZA08_00805</name>
</gene>
<evidence type="ECO:0000256" key="10">
    <source>
        <dbReference type="RuleBase" id="RU364125"/>
    </source>
</evidence>
<dbReference type="EMBL" id="JAAGAB010000001">
    <property type="protein sequence ID" value="NDU99507.1"/>
    <property type="molecule type" value="Genomic_DNA"/>
</dbReference>
<dbReference type="GO" id="GO:0006935">
    <property type="term" value="P:chemotaxis"/>
    <property type="evidence" value="ECO:0007669"/>
    <property type="project" value="UniProtKB-KW"/>
</dbReference>
<dbReference type="GO" id="GO:0071973">
    <property type="term" value="P:bacterial-type flagellum-dependent cell motility"/>
    <property type="evidence" value="ECO:0007669"/>
    <property type="project" value="InterPro"/>
</dbReference>
<organism evidence="11 12">
    <name type="scientific">Pseudoroseicyclus tamaricis</name>
    <dbReference type="NCBI Taxonomy" id="2705421"/>
    <lineage>
        <taxon>Bacteria</taxon>
        <taxon>Pseudomonadati</taxon>
        <taxon>Pseudomonadota</taxon>
        <taxon>Alphaproteobacteria</taxon>
        <taxon>Rhodobacterales</taxon>
        <taxon>Paracoccaceae</taxon>
        <taxon>Pseudoroseicyclus</taxon>
    </lineage>
</organism>
<dbReference type="Proteomes" id="UP000474757">
    <property type="component" value="Unassembled WGS sequence"/>
</dbReference>
<evidence type="ECO:0000313" key="11">
    <source>
        <dbReference type="EMBL" id="NDU99507.1"/>
    </source>
</evidence>
<dbReference type="GO" id="GO:0005886">
    <property type="term" value="C:plasma membrane"/>
    <property type="evidence" value="ECO:0007669"/>
    <property type="project" value="UniProtKB-SubCell"/>
</dbReference>
<evidence type="ECO:0000256" key="8">
    <source>
        <dbReference type="ARBA" id="ARBA00022989"/>
    </source>
</evidence>
<keyword evidence="11" id="KW-0969">Cilium</keyword>
<evidence type="ECO:0000256" key="9">
    <source>
        <dbReference type="ARBA" id="ARBA00023136"/>
    </source>
</evidence>
<evidence type="ECO:0000256" key="3">
    <source>
        <dbReference type="ARBA" id="ARBA00008281"/>
    </source>
</evidence>
<protein>
    <recommendedName>
        <fullName evidence="10">Flagellar protein FliL</fullName>
    </recommendedName>
</protein>
<comment type="function">
    <text evidence="1 10">Controls the rotational direction of flagella during chemotaxis.</text>
</comment>
<evidence type="ECO:0000256" key="5">
    <source>
        <dbReference type="ARBA" id="ARBA00022500"/>
    </source>
</evidence>
<dbReference type="AlphaFoldDB" id="A0A6B2JNA5"/>
<evidence type="ECO:0000256" key="7">
    <source>
        <dbReference type="ARBA" id="ARBA00022779"/>
    </source>
</evidence>
<dbReference type="Pfam" id="PF03748">
    <property type="entry name" value="FliL"/>
    <property type="match status" value="1"/>
</dbReference>
<comment type="similarity">
    <text evidence="3 10">Belongs to the FliL family.</text>
</comment>
<keyword evidence="9 10" id="KW-0472">Membrane</keyword>
<evidence type="ECO:0000256" key="1">
    <source>
        <dbReference type="ARBA" id="ARBA00002254"/>
    </source>
</evidence>
<name>A0A6B2JNA5_9RHOB</name>
<dbReference type="GO" id="GO:0009425">
    <property type="term" value="C:bacterial-type flagellum basal body"/>
    <property type="evidence" value="ECO:0007669"/>
    <property type="project" value="InterPro"/>
</dbReference>
<dbReference type="RefSeq" id="WP_163889066.1">
    <property type="nucleotide sequence ID" value="NZ_JAAFYS010000001.1"/>
</dbReference>
<evidence type="ECO:0000256" key="2">
    <source>
        <dbReference type="ARBA" id="ARBA00004162"/>
    </source>
</evidence>
<accession>A0A6B2JNA5</accession>
<keyword evidence="4" id="KW-1003">Cell membrane</keyword>
<reference evidence="11 12" key="1">
    <citation type="submission" date="2020-02" db="EMBL/GenBank/DDBJ databases">
        <title>Pseudoroseicyclus tamarix, sp. nov., isolated from offshore sediment of a Tamarix chinensis forest.</title>
        <authorList>
            <person name="Gai Y."/>
        </authorList>
    </citation>
    <scope>NUCLEOTIDE SEQUENCE [LARGE SCALE GENOMIC DNA]</scope>
    <source>
        <strain evidence="11 12">CLL3-39</strain>
    </source>
</reference>
<keyword evidence="6" id="KW-0812">Transmembrane</keyword>
<comment type="caution">
    <text evidence="11">The sequence shown here is derived from an EMBL/GenBank/DDBJ whole genome shotgun (WGS) entry which is preliminary data.</text>
</comment>
<comment type="subcellular location">
    <subcellularLocation>
        <location evidence="10">Cell inner membrane</location>
    </subcellularLocation>
    <subcellularLocation>
        <location evidence="2">Cell membrane</location>
        <topology evidence="2">Single-pass membrane protein</topology>
    </subcellularLocation>
</comment>
<keyword evidence="12" id="KW-1185">Reference proteome</keyword>
<keyword evidence="11" id="KW-0282">Flagellum</keyword>
<proteinExistence type="inferred from homology"/>
<keyword evidence="10" id="KW-0997">Cell inner membrane</keyword>
<evidence type="ECO:0000256" key="6">
    <source>
        <dbReference type="ARBA" id="ARBA00022692"/>
    </source>
</evidence>